<keyword evidence="1" id="KW-0812">Transmembrane</keyword>
<dbReference type="EMBL" id="SZUV01000016">
    <property type="protein sequence ID" value="TQN49139.1"/>
    <property type="molecule type" value="Genomic_DNA"/>
</dbReference>
<comment type="caution">
    <text evidence="2">The sequence shown here is derived from an EMBL/GenBank/DDBJ whole genome shotgun (WGS) entry which is preliminary data.</text>
</comment>
<reference evidence="2 3" key="1">
    <citation type="submission" date="2019-03" db="EMBL/GenBank/DDBJ databases">
        <title>New insights into Acidothiobacillus thiooxidans sulfur metabolism through coupled gene expression, solution geochemistry, microscopy and spectroscopy analyses.</title>
        <authorList>
            <person name="Camacho D."/>
            <person name="Frazao R."/>
            <person name="Fouillen A."/>
            <person name="Nanci A."/>
            <person name="Lang B.F."/>
            <person name="Apte S.C."/>
            <person name="Baron C."/>
            <person name="Warren L.A."/>
        </authorList>
    </citation>
    <scope>NUCLEOTIDE SEQUENCE [LARGE SCALE GENOMIC DNA]</scope>
    <source>
        <strain evidence="2 3">ATCC 19377</strain>
    </source>
</reference>
<feature type="transmembrane region" description="Helical" evidence="1">
    <location>
        <begin position="12"/>
        <end position="35"/>
    </location>
</feature>
<keyword evidence="1" id="KW-1133">Transmembrane helix</keyword>
<evidence type="ECO:0000313" key="3">
    <source>
        <dbReference type="Proteomes" id="UP000315403"/>
    </source>
</evidence>
<keyword evidence="1" id="KW-0472">Membrane</keyword>
<gene>
    <name evidence="2" type="ORF">DLNHIDIE_03545</name>
</gene>
<accession>A0A543PYJ0</accession>
<dbReference type="AlphaFoldDB" id="A0A543PYJ0"/>
<name>A0A543PYJ0_ACITH</name>
<dbReference type="Proteomes" id="UP000315403">
    <property type="component" value="Unassembled WGS sequence"/>
</dbReference>
<evidence type="ECO:0000256" key="1">
    <source>
        <dbReference type="SAM" id="Phobius"/>
    </source>
</evidence>
<organism evidence="2 3">
    <name type="scientific">Acidithiobacillus thiooxidans ATCC 19377</name>
    <dbReference type="NCBI Taxonomy" id="637390"/>
    <lineage>
        <taxon>Bacteria</taxon>
        <taxon>Pseudomonadati</taxon>
        <taxon>Pseudomonadota</taxon>
        <taxon>Acidithiobacillia</taxon>
        <taxon>Acidithiobacillales</taxon>
        <taxon>Acidithiobacillaceae</taxon>
        <taxon>Acidithiobacillus</taxon>
    </lineage>
</organism>
<sequence>MLYWILHSLMGFTFLLVADFIFMILVYILPVLLAWGLGSPNLSWIAIVKPVTDLEAR</sequence>
<protein>
    <submittedName>
        <fullName evidence="2">Uncharacterized protein</fullName>
    </submittedName>
</protein>
<evidence type="ECO:0000313" key="2">
    <source>
        <dbReference type="EMBL" id="TQN49139.1"/>
    </source>
</evidence>
<proteinExistence type="predicted"/>